<name>X6LYB6_RETFI</name>
<keyword evidence="2" id="KW-0812">Transmembrane</keyword>
<accession>X6LYB6</accession>
<evidence type="ECO:0000313" key="3">
    <source>
        <dbReference type="EMBL" id="ETO06346.1"/>
    </source>
</evidence>
<evidence type="ECO:0000256" key="1">
    <source>
        <dbReference type="SAM" id="MobiDB-lite"/>
    </source>
</evidence>
<keyword evidence="2" id="KW-0472">Membrane</keyword>
<dbReference type="AlphaFoldDB" id="X6LYB6"/>
<feature type="compositionally biased region" description="Polar residues" evidence="1">
    <location>
        <begin position="130"/>
        <end position="140"/>
    </location>
</feature>
<organism evidence="3 4">
    <name type="scientific">Reticulomyxa filosa</name>
    <dbReference type="NCBI Taxonomy" id="46433"/>
    <lineage>
        <taxon>Eukaryota</taxon>
        <taxon>Sar</taxon>
        <taxon>Rhizaria</taxon>
        <taxon>Retaria</taxon>
        <taxon>Foraminifera</taxon>
        <taxon>Monothalamids</taxon>
        <taxon>Reticulomyxidae</taxon>
        <taxon>Reticulomyxa</taxon>
    </lineage>
</organism>
<feature type="compositionally biased region" description="Basic and acidic residues" evidence="1">
    <location>
        <begin position="145"/>
        <end position="160"/>
    </location>
</feature>
<feature type="compositionally biased region" description="Low complexity" evidence="1">
    <location>
        <begin position="300"/>
        <end position="325"/>
    </location>
</feature>
<feature type="compositionally biased region" description="Basic and acidic residues" evidence="1">
    <location>
        <begin position="330"/>
        <end position="339"/>
    </location>
</feature>
<feature type="region of interest" description="Disordered" evidence="1">
    <location>
        <begin position="130"/>
        <end position="259"/>
    </location>
</feature>
<evidence type="ECO:0000313" key="4">
    <source>
        <dbReference type="Proteomes" id="UP000023152"/>
    </source>
</evidence>
<proteinExistence type="predicted"/>
<keyword evidence="2" id="KW-1133">Transmembrane helix</keyword>
<feature type="compositionally biased region" description="Basic and acidic residues" evidence="1">
    <location>
        <begin position="192"/>
        <end position="226"/>
    </location>
</feature>
<dbReference type="EMBL" id="ASPP01027216">
    <property type="protein sequence ID" value="ETO06346.1"/>
    <property type="molecule type" value="Genomic_DNA"/>
</dbReference>
<keyword evidence="4" id="KW-1185">Reference proteome</keyword>
<dbReference type="Proteomes" id="UP000023152">
    <property type="component" value="Unassembled WGS sequence"/>
</dbReference>
<feature type="compositionally biased region" description="Low complexity" evidence="1">
    <location>
        <begin position="231"/>
        <end position="251"/>
    </location>
</feature>
<sequence>MFMNNMNIYLIEIFFFLKKEIWFILLRTIIIYYLKIQVRKDAVLIHVPSVSKLNQKTPFFSSVSSLLGRINLTEKFCNILFISGFEADFLKLFLFLTRLIKQEQEQEQKKKMKENRISLGTLKDKANKKTISSPLSSWNMSVMKGSKERQQKRRREDEKGRRRRKEKHSGNEYAHGKMHSWKYINESANANKNDEEEKKKNEEKSVMIGEDNCKMEKHEQTKRQKDDDDNNGNGNDNDNGNGDSIVGNGNDNGDDGTTSMYWIEPMTSCATSKWIGCNNDGEDSCGSDEIRHNGDNPTISSSSSSSSSSSLSSSLPSSLSSSLGSADVDNPIHDHDTKHTHQSSKHQNDLYLDEALAQLASSQGSSIFESPVFFVCLFTQKKKQKKQTLVIVIIITFVFLCVCVCVCFEIKKKRKEIIEKR</sequence>
<reference evidence="3 4" key="1">
    <citation type="journal article" date="2013" name="Curr. Biol.">
        <title>The Genome of the Foraminiferan Reticulomyxa filosa.</title>
        <authorList>
            <person name="Glockner G."/>
            <person name="Hulsmann N."/>
            <person name="Schleicher M."/>
            <person name="Noegel A.A."/>
            <person name="Eichinger L."/>
            <person name="Gallinger C."/>
            <person name="Pawlowski J."/>
            <person name="Sierra R."/>
            <person name="Euteneuer U."/>
            <person name="Pillet L."/>
            <person name="Moustafa A."/>
            <person name="Platzer M."/>
            <person name="Groth M."/>
            <person name="Szafranski K."/>
            <person name="Schliwa M."/>
        </authorList>
    </citation>
    <scope>NUCLEOTIDE SEQUENCE [LARGE SCALE GENOMIC DNA]</scope>
</reference>
<feature type="transmembrane region" description="Helical" evidence="2">
    <location>
        <begin position="389"/>
        <end position="410"/>
    </location>
</feature>
<evidence type="ECO:0000256" key="2">
    <source>
        <dbReference type="SAM" id="Phobius"/>
    </source>
</evidence>
<protein>
    <submittedName>
        <fullName evidence="3">Myb domain-containing protein</fullName>
    </submittedName>
</protein>
<feature type="region of interest" description="Disordered" evidence="1">
    <location>
        <begin position="286"/>
        <end position="344"/>
    </location>
</feature>
<gene>
    <name evidence="3" type="ORF">RFI_31050</name>
</gene>
<comment type="caution">
    <text evidence="3">The sequence shown here is derived from an EMBL/GenBank/DDBJ whole genome shotgun (WGS) entry which is preliminary data.</text>
</comment>